<dbReference type="Proteomes" id="UP001165135">
    <property type="component" value="Unassembled WGS sequence"/>
</dbReference>
<reference evidence="2" key="1">
    <citation type="submission" date="2023-03" db="EMBL/GenBank/DDBJ databases">
        <title>Actinoallomurus iriomotensis NBRC 103681.</title>
        <authorList>
            <person name="Ichikawa N."/>
            <person name="Sato H."/>
            <person name="Tonouchi N."/>
        </authorList>
    </citation>
    <scope>NUCLEOTIDE SEQUENCE</scope>
    <source>
        <strain evidence="2">NBRC 103681</strain>
    </source>
</reference>
<dbReference type="GO" id="GO:0003824">
    <property type="term" value="F:catalytic activity"/>
    <property type="evidence" value="ECO:0007669"/>
    <property type="project" value="InterPro"/>
</dbReference>
<evidence type="ECO:0000313" key="2">
    <source>
        <dbReference type="EMBL" id="GLY77325.1"/>
    </source>
</evidence>
<dbReference type="RefSeq" id="WP_285626635.1">
    <property type="nucleotide sequence ID" value="NZ_BSTJ01000007.1"/>
</dbReference>
<gene>
    <name evidence="2" type="ORF">Airi01_055920</name>
</gene>
<accession>A0A9W6RLR2</accession>
<dbReference type="SUPFAM" id="SSF75304">
    <property type="entry name" value="Amidase signature (AS) enzymes"/>
    <property type="match status" value="1"/>
</dbReference>
<dbReference type="AlphaFoldDB" id="A0A9W6RLR2"/>
<feature type="domain" description="Amidase" evidence="1">
    <location>
        <begin position="34"/>
        <end position="440"/>
    </location>
</feature>
<comment type="caution">
    <text evidence="2">The sequence shown here is derived from an EMBL/GenBank/DDBJ whole genome shotgun (WGS) entry which is preliminary data.</text>
</comment>
<evidence type="ECO:0000313" key="3">
    <source>
        <dbReference type="Proteomes" id="UP001165135"/>
    </source>
</evidence>
<proteinExistence type="predicted"/>
<dbReference type="InterPro" id="IPR000120">
    <property type="entry name" value="Amidase"/>
</dbReference>
<dbReference type="InterPro" id="IPR020556">
    <property type="entry name" value="Amidase_CS"/>
</dbReference>
<dbReference type="PROSITE" id="PS00571">
    <property type="entry name" value="AMIDASES"/>
    <property type="match status" value="1"/>
</dbReference>
<protein>
    <submittedName>
        <fullName evidence="2">Amidohydrolase</fullName>
    </submittedName>
</protein>
<dbReference type="PANTHER" id="PTHR11895">
    <property type="entry name" value="TRANSAMIDASE"/>
    <property type="match status" value="1"/>
</dbReference>
<evidence type="ECO:0000259" key="1">
    <source>
        <dbReference type="Pfam" id="PF01425"/>
    </source>
</evidence>
<sequence>MSRLPSPAGAGYFARHTVTGLTGELRAGRVSPEDLVEQALAAAARLEPELNAFVTLDEDGARAAARRATEELAAGVDRGPLHGIPVAVKDVVDTAGLRTTMGSRHFADRVPDRDATCVRRLRAAGAVIIGKTATHEFAYGPTGDRAAGGATRNPYRPERMAGGSSSGSAAAVAAGVVPVSVGTDTGGSVRIPAALCGVVGLKPSHGAVPVDGVYPVAPSLDTVGPLARTAADCRLLWNVLAGRTAAERDDAPVVRRVGWIPPDTIHPTSPRVTEAARACLAGGGFEVEEVAVPEAAALARAYHTIQGSEVYAVHADRMATAADLYDEEVAERLRGAARVRGWEYVRACDLRDRAREAVTALLRVHDLLALPTVPIPAPPLDARARRAGDAGVDVRTALLALTSPWSVLGLPAVTLPAGLVDGLPAGLQLVAPAGGEELLLAVAQELHDATTETEPPVPARH</sequence>
<organism evidence="2 3">
    <name type="scientific">Actinoallomurus iriomotensis</name>
    <dbReference type="NCBI Taxonomy" id="478107"/>
    <lineage>
        <taxon>Bacteria</taxon>
        <taxon>Bacillati</taxon>
        <taxon>Actinomycetota</taxon>
        <taxon>Actinomycetes</taxon>
        <taxon>Streptosporangiales</taxon>
        <taxon>Thermomonosporaceae</taxon>
        <taxon>Actinoallomurus</taxon>
    </lineage>
</organism>
<name>A0A9W6RLR2_9ACTN</name>
<dbReference type="EMBL" id="BSTJ01000007">
    <property type="protein sequence ID" value="GLY77325.1"/>
    <property type="molecule type" value="Genomic_DNA"/>
</dbReference>
<dbReference type="InterPro" id="IPR036928">
    <property type="entry name" value="AS_sf"/>
</dbReference>
<dbReference type="Pfam" id="PF01425">
    <property type="entry name" value="Amidase"/>
    <property type="match status" value="1"/>
</dbReference>
<dbReference type="Gene3D" id="3.90.1300.10">
    <property type="entry name" value="Amidase signature (AS) domain"/>
    <property type="match status" value="1"/>
</dbReference>
<dbReference type="PANTHER" id="PTHR11895:SF176">
    <property type="entry name" value="AMIDASE AMID-RELATED"/>
    <property type="match status" value="1"/>
</dbReference>
<dbReference type="InterPro" id="IPR023631">
    <property type="entry name" value="Amidase_dom"/>
</dbReference>